<dbReference type="EMBL" id="RSCE01000003">
    <property type="protein sequence ID" value="RSH84226.1"/>
    <property type="molecule type" value="Genomic_DNA"/>
</dbReference>
<evidence type="ECO:0000256" key="4">
    <source>
        <dbReference type="ARBA" id="ARBA00023136"/>
    </source>
</evidence>
<dbReference type="PANTHER" id="PTHR30520">
    <property type="entry name" value="FORMATE TRANSPORTER-RELATED"/>
    <property type="match status" value="1"/>
</dbReference>
<comment type="caution">
    <text evidence="8">The sequence shown here is derived from an EMBL/GenBank/DDBJ whole genome shotgun (WGS) entry which is preliminary data.</text>
</comment>
<evidence type="ECO:0000256" key="1">
    <source>
        <dbReference type="ARBA" id="ARBA00004141"/>
    </source>
</evidence>
<gene>
    <name evidence="8" type="ORF">EHS24_005735</name>
</gene>
<dbReference type="Gene3D" id="1.20.1080.10">
    <property type="entry name" value="Glycerol uptake facilitator protein"/>
    <property type="match status" value="1"/>
</dbReference>
<dbReference type="InterPro" id="IPR023271">
    <property type="entry name" value="Aquaporin-like"/>
</dbReference>
<feature type="transmembrane region" description="Helical" evidence="7">
    <location>
        <begin position="105"/>
        <end position="129"/>
    </location>
</feature>
<keyword evidence="4 7" id="KW-0472">Membrane</keyword>
<dbReference type="Pfam" id="PF01226">
    <property type="entry name" value="Form_Nir_trans"/>
    <property type="match status" value="1"/>
</dbReference>
<keyword evidence="9" id="KW-1185">Reference proteome</keyword>
<dbReference type="PANTHER" id="PTHR30520:SF6">
    <property type="entry name" value="FORMATE_NITRATE FAMILY TRANSPORTER (EUROFUNG)"/>
    <property type="match status" value="1"/>
</dbReference>
<evidence type="ECO:0000256" key="2">
    <source>
        <dbReference type="ARBA" id="ARBA00022692"/>
    </source>
</evidence>
<evidence type="ECO:0000256" key="5">
    <source>
        <dbReference type="ARBA" id="ARBA00049660"/>
    </source>
</evidence>
<evidence type="ECO:0000313" key="8">
    <source>
        <dbReference type="EMBL" id="RSH84226.1"/>
    </source>
</evidence>
<sequence length="299" mass="32527">MDALTPPQVTEYFIALGQTKARQAYLVTFFKSWQAGWMLGFGAMLVQLIQAGSPTLKADNPALLTLIAAFFFPVGLLMLVLTGNELLTAHLMFMPMAALRGKIKVWAVLVNWLIVLFGNLAGALCYVAFMAHYSGLYTPALQTFSQTVAVAKTSEGWAACVLRSIGCNFLVCTAVWLGASAREVSSKILAIHFPTMLFVFLGFEHVIVNMYYIPMGMLNGADVSAARYIAQSLVPSFIGNLIGGCLLGIPMVLFHAPPELDLPLPLFLRARPKQGDEEEDVVKRDGEAAVSREGSTRTL</sequence>
<comment type="similarity">
    <text evidence="5">Belongs to the FNT transporter (TC 1.A.16) family.</text>
</comment>
<protein>
    <recommendedName>
        <fullName evidence="10">Formate/nitrite transporter</fullName>
    </recommendedName>
</protein>
<dbReference type="GO" id="GO:0015707">
    <property type="term" value="P:nitrite transport"/>
    <property type="evidence" value="ECO:0007669"/>
    <property type="project" value="TreeGrafter"/>
</dbReference>
<feature type="region of interest" description="Disordered" evidence="6">
    <location>
        <begin position="274"/>
        <end position="299"/>
    </location>
</feature>
<evidence type="ECO:0008006" key="10">
    <source>
        <dbReference type="Google" id="ProtNLM"/>
    </source>
</evidence>
<dbReference type="InterPro" id="IPR000292">
    <property type="entry name" value="For/NO2_transpt"/>
</dbReference>
<evidence type="ECO:0000256" key="7">
    <source>
        <dbReference type="SAM" id="Phobius"/>
    </source>
</evidence>
<feature type="transmembrane region" description="Helical" evidence="7">
    <location>
        <begin position="32"/>
        <end position="50"/>
    </location>
</feature>
<comment type="subcellular location">
    <subcellularLocation>
        <location evidence="1">Membrane</location>
        <topology evidence="1">Multi-pass membrane protein</topology>
    </subcellularLocation>
</comment>
<dbReference type="RefSeq" id="XP_028477674.1">
    <property type="nucleotide sequence ID" value="XM_028621222.1"/>
</dbReference>
<evidence type="ECO:0000256" key="6">
    <source>
        <dbReference type="SAM" id="MobiDB-lite"/>
    </source>
</evidence>
<dbReference type="GO" id="GO:0015513">
    <property type="term" value="F:high-affinity secondary active nitrite transmembrane transporter activity"/>
    <property type="evidence" value="ECO:0007669"/>
    <property type="project" value="TreeGrafter"/>
</dbReference>
<feature type="transmembrane region" description="Helical" evidence="7">
    <location>
        <begin position="189"/>
        <end position="213"/>
    </location>
</feature>
<dbReference type="GeneID" id="39590278"/>
<feature type="transmembrane region" description="Helical" evidence="7">
    <location>
        <begin position="233"/>
        <end position="254"/>
    </location>
</feature>
<evidence type="ECO:0000256" key="3">
    <source>
        <dbReference type="ARBA" id="ARBA00022989"/>
    </source>
</evidence>
<dbReference type="OrthoDB" id="4829at2759"/>
<keyword evidence="2 7" id="KW-0812">Transmembrane</keyword>
<dbReference type="STRING" id="105984.A0A427XZB3"/>
<reference evidence="8 9" key="1">
    <citation type="submission" date="2018-11" db="EMBL/GenBank/DDBJ databases">
        <title>Genome sequence of Apiotrichum porosum DSM 27194.</title>
        <authorList>
            <person name="Aliyu H."/>
            <person name="Gorte O."/>
            <person name="Ochsenreither K."/>
        </authorList>
    </citation>
    <scope>NUCLEOTIDE SEQUENCE [LARGE SCALE GENOMIC DNA]</scope>
    <source>
        <strain evidence="8 9">DSM 27194</strain>
    </source>
</reference>
<dbReference type="GO" id="GO:0005886">
    <property type="term" value="C:plasma membrane"/>
    <property type="evidence" value="ECO:0007669"/>
    <property type="project" value="TreeGrafter"/>
</dbReference>
<evidence type="ECO:0000313" key="9">
    <source>
        <dbReference type="Proteomes" id="UP000279236"/>
    </source>
</evidence>
<dbReference type="AlphaFoldDB" id="A0A427XZB3"/>
<proteinExistence type="inferred from homology"/>
<accession>A0A427XZB3</accession>
<dbReference type="Proteomes" id="UP000279236">
    <property type="component" value="Unassembled WGS sequence"/>
</dbReference>
<keyword evidence="3 7" id="KW-1133">Transmembrane helix</keyword>
<name>A0A427XZB3_9TREE</name>
<organism evidence="8 9">
    <name type="scientific">Apiotrichum porosum</name>
    <dbReference type="NCBI Taxonomy" id="105984"/>
    <lineage>
        <taxon>Eukaryota</taxon>
        <taxon>Fungi</taxon>
        <taxon>Dikarya</taxon>
        <taxon>Basidiomycota</taxon>
        <taxon>Agaricomycotina</taxon>
        <taxon>Tremellomycetes</taxon>
        <taxon>Trichosporonales</taxon>
        <taxon>Trichosporonaceae</taxon>
        <taxon>Apiotrichum</taxon>
    </lineage>
</organism>
<feature type="transmembrane region" description="Helical" evidence="7">
    <location>
        <begin position="62"/>
        <end position="84"/>
    </location>
</feature>